<organism evidence="3 4">
    <name type="scientific">Flagellimonas marinaquae</name>
    <dbReference type="NCBI Taxonomy" id="254955"/>
    <lineage>
        <taxon>Bacteria</taxon>
        <taxon>Pseudomonadati</taxon>
        <taxon>Bacteroidota</taxon>
        <taxon>Flavobacteriia</taxon>
        <taxon>Flavobacteriales</taxon>
        <taxon>Flavobacteriaceae</taxon>
        <taxon>Flagellimonas</taxon>
    </lineage>
</organism>
<proteinExistence type="predicted"/>
<gene>
    <name evidence="3" type="ORF">MACH07_07100</name>
</gene>
<evidence type="ECO:0000256" key="1">
    <source>
        <dbReference type="SAM" id="SignalP"/>
    </source>
</evidence>
<keyword evidence="4" id="KW-1185">Reference proteome</keyword>
<feature type="domain" description="DUF3108" evidence="2">
    <location>
        <begin position="32"/>
        <end position="225"/>
    </location>
</feature>
<feature type="chain" id="PRO_5045866182" description="DUF3108 domain-containing protein" evidence="1">
    <location>
        <begin position="21"/>
        <end position="230"/>
    </location>
</feature>
<dbReference type="Pfam" id="PF21347">
    <property type="entry name" value="DUF3108_like"/>
    <property type="match status" value="1"/>
</dbReference>
<dbReference type="EMBL" id="AP027268">
    <property type="protein sequence ID" value="BDW91878.1"/>
    <property type="molecule type" value="Genomic_DNA"/>
</dbReference>
<name>A0AA48KMI1_9FLAO</name>
<dbReference type="RefSeq" id="WP_338196679.1">
    <property type="nucleotide sequence ID" value="NZ_AP027268.1"/>
</dbReference>
<feature type="signal peptide" evidence="1">
    <location>
        <begin position="1"/>
        <end position="20"/>
    </location>
</feature>
<protein>
    <recommendedName>
        <fullName evidence="2">DUF3108 domain-containing protein</fullName>
    </recommendedName>
</protein>
<keyword evidence="1" id="KW-0732">Signal</keyword>
<dbReference type="AlphaFoldDB" id="A0AA48KMI1"/>
<evidence type="ECO:0000313" key="3">
    <source>
        <dbReference type="EMBL" id="BDW91878.1"/>
    </source>
</evidence>
<sequence length="230" mass="25708">MKRLFTTLFIATFAITIVHAQNTCSTYYPMVDGAKLQYTNYNKKGKEDGKFNYTVTNVQGSGNNVSATMEMEIVDKKGKVYTSDYDIVCDGDIVKIDFKSMMNEQMLSQMGDVEMDISGTDIELPNSLSVGQELPDANISIKMKMGGAINMNTNVETVNRKVEKLESLTTPAGTFDCYVIYSETKTKMMMTKQTLPSRTWFSEGVGMVKQESYNKSGKLTNSMVLTNYSK</sequence>
<dbReference type="Gene3D" id="2.40.360.20">
    <property type="match status" value="1"/>
</dbReference>
<evidence type="ECO:0000313" key="4">
    <source>
        <dbReference type="Proteomes" id="UP001330184"/>
    </source>
</evidence>
<evidence type="ECO:0000259" key="2">
    <source>
        <dbReference type="Pfam" id="PF21347"/>
    </source>
</evidence>
<dbReference type="Proteomes" id="UP001330184">
    <property type="component" value="Chromosome"/>
</dbReference>
<dbReference type="InterPro" id="IPR049279">
    <property type="entry name" value="DUF3108-like"/>
</dbReference>
<reference evidence="3 4" key="1">
    <citation type="submission" date="2023-01" db="EMBL/GenBank/DDBJ databases">
        <title>Complete genome sequence of Muricauda aquimarina strain IFOP_LL357.</title>
        <authorList>
            <person name="Gajardo G."/>
            <person name="Ueki S."/>
            <person name="Maruyama F."/>
        </authorList>
    </citation>
    <scope>NUCLEOTIDE SEQUENCE [LARGE SCALE GENOMIC DNA]</scope>
    <source>
        <strain evidence="3 4">IFOP_LL357</strain>
    </source>
</reference>
<accession>A0AA48KMI1</accession>